<gene>
    <name evidence="2" type="ORF">FRUB_00364</name>
</gene>
<sequence length="103" mass="10840">MPAKGTVSLDGKPMPDGEISFETTGFPPVALPVKDGAFSGEVKEGKNKVAIRVYKEGKPLSTDPNGPPIKQNILPERYAGQTTLTADLPPVGSTNLSFNVTSK</sequence>
<dbReference type="EMBL" id="NIDE01000001">
    <property type="protein sequence ID" value="OWK46665.1"/>
    <property type="molecule type" value="Genomic_DNA"/>
</dbReference>
<comment type="caution">
    <text evidence="2">The sequence shown here is derived from an EMBL/GenBank/DDBJ whole genome shotgun (WGS) entry which is preliminary data.</text>
</comment>
<organism evidence="2 3">
    <name type="scientific">Fimbriiglobus ruber</name>
    <dbReference type="NCBI Taxonomy" id="1908690"/>
    <lineage>
        <taxon>Bacteria</taxon>
        <taxon>Pseudomonadati</taxon>
        <taxon>Planctomycetota</taxon>
        <taxon>Planctomycetia</taxon>
        <taxon>Gemmatales</taxon>
        <taxon>Gemmataceae</taxon>
        <taxon>Fimbriiglobus</taxon>
    </lineage>
</organism>
<feature type="compositionally biased region" description="Polar residues" evidence="1">
    <location>
        <begin position="92"/>
        <end position="103"/>
    </location>
</feature>
<accession>A0A225EE48</accession>
<proteinExistence type="predicted"/>
<feature type="region of interest" description="Disordered" evidence="1">
    <location>
        <begin position="84"/>
        <end position="103"/>
    </location>
</feature>
<evidence type="ECO:0000256" key="1">
    <source>
        <dbReference type="SAM" id="MobiDB-lite"/>
    </source>
</evidence>
<keyword evidence="3" id="KW-1185">Reference proteome</keyword>
<evidence type="ECO:0000313" key="3">
    <source>
        <dbReference type="Proteomes" id="UP000214646"/>
    </source>
</evidence>
<reference evidence="3" key="1">
    <citation type="submission" date="2017-06" db="EMBL/GenBank/DDBJ databases">
        <title>Genome analysis of Fimbriiglobus ruber SP5, the first member of the order Planctomycetales with confirmed chitinolytic capability.</title>
        <authorList>
            <person name="Ravin N.V."/>
            <person name="Rakitin A.L."/>
            <person name="Ivanova A.A."/>
            <person name="Beletsky A.V."/>
            <person name="Kulichevskaya I.S."/>
            <person name="Mardanov A.V."/>
            <person name="Dedysh S.N."/>
        </authorList>
    </citation>
    <scope>NUCLEOTIDE SEQUENCE [LARGE SCALE GENOMIC DNA]</scope>
    <source>
        <strain evidence="3">SP5</strain>
    </source>
</reference>
<protein>
    <submittedName>
        <fullName evidence="2">Uncharacterized protein</fullName>
    </submittedName>
</protein>
<evidence type="ECO:0000313" key="2">
    <source>
        <dbReference type="EMBL" id="OWK46665.1"/>
    </source>
</evidence>
<dbReference type="AlphaFoldDB" id="A0A225EE48"/>
<name>A0A225EE48_9BACT</name>
<dbReference type="Proteomes" id="UP000214646">
    <property type="component" value="Unassembled WGS sequence"/>
</dbReference>